<gene>
    <name evidence="1" type="ORF">QAD02_010631</name>
</gene>
<accession>A0ACC2NUB0</accession>
<organism evidence="1 2">
    <name type="scientific">Eretmocerus hayati</name>
    <dbReference type="NCBI Taxonomy" id="131215"/>
    <lineage>
        <taxon>Eukaryota</taxon>
        <taxon>Metazoa</taxon>
        <taxon>Ecdysozoa</taxon>
        <taxon>Arthropoda</taxon>
        <taxon>Hexapoda</taxon>
        <taxon>Insecta</taxon>
        <taxon>Pterygota</taxon>
        <taxon>Neoptera</taxon>
        <taxon>Endopterygota</taxon>
        <taxon>Hymenoptera</taxon>
        <taxon>Apocrita</taxon>
        <taxon>Proctotrupomorpha</taxon>
        <taxon>Chalcidoidea</taxon>
        <taxon>Aphelinidae</taxon>
        <taxon>Aphelininae</taxon>
        <taxon>Eretmocerus</taxon>
    </lineage>
</organism>
<dbReference type="Proteomes" id="UP001239111">
    <property type="component" value="Chromosome 2"/>
</dbReference>
<proteinExistence type="predicted"/>
<reference evidence="1" key="1">
    <citation type="submission" date="2023-04" db="EMBL/GenBank/DDBJ databases">
        <title>A chromosome-level genome assembly of the parasitoid wasp Eretmocerus hayati.</title>
        <authorList>
            <person name="Zhong Y."/>
            <person name="Liu S."/>
            <person name="Liu Y."/>
        </authorList>
    </citation>
    <scope>NUCLEOTIDE SEQUENCE</scope>
    <source>
        <strain evidence="1">ZJU_SS_LIU_2023</strain>
    </source>
</reference>
<dbReference type="EMBL" id="CM056742">
    <property type="protein sequence ID" value="KAJ8674845.1"/>
    <property type="molecule type" value="Genomic_DNA"/>
</dbReference>
<name>A0ACC2NUB0_9HYME</name>
<comment type="caution">
    <text evidence="1">The sequence shown here is derived from an EMBL/GenBank/DDBJ whole genome shotgun (WGS) entry which is preliminary data.</text>
</comment>
<evidence type="ECO:0000313" key="1">
    <source>
        <dbReference type="EMBL" id="KAJ8674845.1"/>
    </source>
</evidence>
<protein>
    <submittedName>
        <fullName evidence="1">Uncharacterized protein</fullName>
    </submittedName>
</protein>
<keyword evidence="2" id="KW-1185">Reference proteome</keyword>
<sequence length="355" mass="42046">MNTMGEDNGEFNLADLPKLSQIGLLSTLEECDDLLSVYLRSLNGHPTTTSCMRDIVQSCLPLRNMRNGAVFEKEGQAAFELAEQEEIFEKLRQDTLCLKKLICSAKDSLATNGHMKEFINEVELMVATRNSEDDLLTRAREMEVKLLSMQNELLRMREENVKKEEGLRNELLRLENEKERLKVKWGAELDYVRRWLDSRREQLELVTKSSREELLARLHCCQLREEHERVVTNRIEAFLRQSAEENERAEQNFMKRRQEEVCIFEMEVHRLGECIRASQKVLDELRLKYDERQKFIEECLAEKEAARKRLEWEEHRKSCAVKIQAWWRGVMVRKKLGPYRPDDKKKRRTANKNKK</sequence>
<evidence type="ECO:0000313" key="2">
    <source>
        <dbReference type="Proteomes" id="UP001239111"/>
    </source>
</evidence>